<name>A0A1N7PZA5_9BACT</name>
<dbReference type="AlphaFoldDB" id="A0A1N7PZA5"/>
<protein>
    <submittedName>
        <fullName evidence="1">Uncharacterized protein</fullName>
    </submittedName>
</protein>
<organism evidence="1 2">
    <name type="scientific">Filimonas lacunae</name>
    <dbReference type="NCBI Taxonomy" id="477680"/>
    <lineage>
        <taxon>Bacteria</taxon>
        <taxon>Pseudomonadati</taxon>
        <taxon>Bacteroidota</taxon>
        <taxon>Chitinophagia</taxon>
        <taxon>Chitinophagales</taxon>
        <taxon>Chitinophagaceae</taxon>
        <taxon>Filimonas</taxon>
    </lineage>
</organism>
<evidence type="ECO:0000313" key="2">
    <source>
        <dbReference type="Proteomes" id="UP000186917"/>
    </source>
</evidence>
<keyword evidence="2" id="KW-1185">Reference proteome</keyword>
<sequence length="108" mass="11922">MDVILDRLLDDVFQAENNAQGFSLLNEVIDSLKTIVQFHLNAAFDTKTINEEVLQITALLAGNDTGNGDGFRDLKVRLFHLFKNIYLLANGLGAGVYGMNISTPVCYN</sequence>
<dbReference type="RefSeq" id="WP_144264044.1">
    <property type="nucleotide sequence ID" value="NZ_AP017422.1"/>
</dbReference>
<evidence type="ECO:0000313" key="1">
    <source>
        <dbReference type="EMBL" id="SIT15942.1"/>
    </source>
</evidence>
<dbReference type="EMBL" id="FTOR01000004">
    <property type="protein sequence ID" value="SIT15942.1"/>
    <property type="molecule type" value="Genomic_DNA"/>
</dbReference>
<dbReference type="Proteomes" id="UP000186917">
    <property type="component" value="Unassembled WGS sequence"/>
</dbReference>
<reference evidence="2" key="1">
    <citation type="submission" date="2017-01" db="EMBL/GenBank/DDBJ databases">
        <authorList>
            <person name="Varghese N."/>
            <person name="Submissions S."/>
        </authorList>
    </citation>
    <scope>NUCLEOTIDE SEQUENCE [LARGE SCALE GENOMIC DNA]</scope>
    <source>
        <strain evidence="2">DSM 21054</strain>
    </source>
</reference>
<accession>A0A1N7PZA5</accession>
<proteinExistence type="predicted"/>
<gene>
    <name evidence="1" type="ORF">SAMN05421788_104207</name>
</gene>